<protein>
    <submittedName>
        <fullName evidence="2">Uncharacterized protein</fullName>
    </submittedName>
</protein>
<dbReference type="InterPro" id="IPR012341">
    <property type="entry name" value="6hp_glycosidase-like_sf"/>
</dbReference>
<dbReference type="Proteomes" id="UP000184267">
    <property type="component" value="Unassembled WGS sequence"/>
</dbReference>
<dbReference type="GO" id="GO:0016787">
    <property type="term" value="F:hydrolase activity"/>
    <property type="evidence" value="ECO:0007669"/>
    <property type="project" value="UniProtKB-KW"/>
</dbReference>
<dbReference type="InterPro" id="IPR010905">
    <property type="entry name" value="Glyco_hydro_88"/>
</dbReference>
<proteinExistence type="predicted"/>
<keyword evidence="1" id="KW-0378">Hydrolase</keyword>
<accession>A0A1M2W302</accession>
<name>A0A1M2W302_TRAPU</name>
<dbReference type="OMA" id="VGNGWVC"/>
<dbReference type="STRING" id="154538.A0A1M2W302"/>
<evidence type="ECO:0000313" key="2">
    <source>
        <dbReference type="EMBL" id="OJT14183.1"/>
    </source>
</evidence>
<dbReference type="PANTHER" id="PTHR41814:SF1">
    <property type="entry name" value="CELLULASE"/>
    <property type="match status" value="1"/>
</dbReference>
<dbReference type="GO" id="GO:0005975">
    <property type="term" value="P:carbohydrate metabolic process"/>
    <property type="evidence" value="ECO:0007669"/>
    <property type="project" value="InterPro"/>
</dbReference>
<evidence type="ECO:0000256" key="1">
    <source>
        <dbReference type="ARBA" id="ARBA00022801"/>
    </source>
</evidence>
<dbReference type="Gene3D" id="1.50.10.10">
    <property type="match status" value="1"/>
</dbReference>
<comment type="caution">
    <text evidence="2">The sequence shown here is derived from an EMBL/GenBank/DDBJ whole genome shotgun (WGS) entry which is preliminary data.</text>
</comment>
<dbReference type="AlphaFoldDB" id="A0A1M2W302"/>
<keyword evidence="3" id="KW-1185">Reference proteome</keyword>
<sequence>MSETLTPELSALAERLRLLLPPLLSTQRSSWEQGTCAQAMLECHRFLARTGVHPGPSSLAIPYDFVQWMYGLAHDSLVRQAADGRLSVLLNGDGSSDAGALDPACMGETLYYLCSIEAQTTALFPSPRGATSKSLLDGVGKMLNYVMHNCPRAPDSLLSHRTDATEIWSDTVYMLSPFLASAAAFYTLPLTHPLSAECPQPDTPRTLLKMSLQQITLAADVLQSPTGEWSHIYDLESRTFKRAALWGVGNGWVCCGIVRILSTLVCPTALPHAPHIDFRSLGLDPTGDAELIPLLQRVYAILLRTLRACLPYALPSGLFPNVLGDAHAFPETNLAQMLAYTLYRLVDLHVYHTRFRTLGLPRLEPGEGEDWLRRAHAMRKAAVDMTDRWGFVRDVCGSPTFDGPGTAAEGQAWGVLMEVARAQYLWHKRLIKQVRAERAV</sequence>
<dbReference type="EMBL" id="MNAD01000321">
    <property type="protein sequence ID" value="OJT14183.1"/>
    <property type="molecule type" value="Genomic_DNA"/>
</dbReference>
<gene>
    <name evidence="2" type="ORF">TRAPUB_9294</name>
</gene>
<dbReference type="OrthoDB" id="2305845at2759"/>
<reference evidence="2 3" key="1">
    <citation type="submission" date="2016-10" db="EMBL/GenBank/DDBJ databases">
        <title>Genome sequence of the basidiomycete white-rot fungus Trametes pubescens.</title>
        <authorList>
            <person name="Makela M.R."/>
            <person name="Granchi Z."/>
            <person name="Peng M."/>
            <person name="De Vries R.P."/>
            <person name="Grigoriev I."/>
            <person name="Riley R."/>
            <person name="Hilden K."/>
        </authorList>
    </citation>
    <scope>NUCLEOTIDE SEQUENCE [LARGE SCALE GENOMIC DNA]</scope>
    <source>
        <strain evidence="2 3">FBCC735</strain>
    </source>
</reference>
<dbReference type="InterPro" id="IPR008928">
    <property type="entry name" value="6-hairpin_glycosidase_sf"/>
</dbReference>
<dbReference type="Pfam" id="PF07470">
    <property type="entry name" value="Glyco_hydro_88"/>
    <property type="match status" value="1"/>
</dbReference>
<dbReference type="PANTHER" id="PTHR41814">
    <property type="entry name" value="EXPRESSED PROTEIN"/>
    <property type="match status" value="1"/>
</dbReference>
<organism evidence="2 3">
    <name type="scientific">Trametes pubescens</name>
    <name type="common">White-rot fungus</name>
    <dbReference type="NCBI Taxonomy" id="154538"/>
    <lineage>
        <taxon>Eukaryota</taxon>
        <taxon>Fungi</taxon>
        <taxon>Dikarya</taxon>
        <taxon>Basidiomycota</taxon>
        <taxon>Agaricomycotina</taxon>
        <taxon>Agaricomycetes</taxon>
        <taxon>Polyporales</taxon>
        <taxon>Polyporaceae</taxon>
        <taxon>Trametes</taxon>
    </lineage>
</organism>
<dbReference type="SUPFAM" id="SSF48208">
    <property type="entry name" value="Six-hairpin glycosidases"/>
    <property type="match status" value="1"/>
</dbReference>
<evidence type="ECO:0000313" key="3">
    <source>
        <dbReference type="Proteomes" id="UP000184267"/>
    </source>
</evidence>